<accession>A0AAW2THX4</accession>
<dbReference type="EMBL" id="JACGWJ010000008">
    <property type="protein sequence ID" value="KAL0404420.1"/>
    <property type="molecule type" value="Genomic_DNA"/>
</dbReference>
<dbReference type="AlphaFoldDB" id="A0AAW2THX4"/>
<evidence type="ECO:0008006" key="2">
    <source>
        <dbReference type="Google" id="ProtNLM"/>
    </source>
</evidence>
<protein>
    <recommendedName>
        <fullName evidence="2">Transposase</fullName>
    </recommendedName>
</protein>
<proteinExistence type="predicted"/>
<organism evidence="1">
    <name type="scientific">Sesamum radiatum</name>
    <name type="common">Black benniseed</name>
    <dbReference type="NCBI Taxonomy" id="300843"/>
    <lineage>
        <taxon>Eukaryota</taxon>
        <taxon>Viridiplantae</taxon>
        <taxon>Streptophyta</taxon>
        <taxon>Embryophyta</taxon>
        <taxon>Tracheophyta</taxon>
        <taxon>Spermatophyta</taxon>
        <taxon>Magnoliopsida</taxon>
        <taxon>eudicotyledons</taxon>
        <taxon>Gunneridae</taxon>
        <taxon>Pentapetalae</taxon>
        <taxon>asterids</taxon>
        <taxon>lamiids</taxon>
        <taxon>Lamiales</taxon>
        <taxon>Pedaliaceae</taxon>
        <taxon>Sesamum</taxon>
    </lineage>
</organism>
<name>A0AAW2THX4_SESRA</name>
<reference evidence="1" key="2">
    <citation type="journal article" date="2024" name="Plant">
        <title>Genomic evolution and insights into agronomic trait innovations of Sesamum species.</title>
        <authorList>
            <person name="Miao H."/>
            <person name="Wang L."/>
            <person name="Qu L."/>
            <person name="Liu H."/>
            <person name="Sun Y."/>
            <person name="Le M."/>
            <person name="Wang Q."/>
            <person name="Wei S."/>
            <person name="Zheng Y."/>
            <person name="Lin W."/>
            <person name="Duan Y."/>
            <person name="Cao H."/>
            <person name="Xiong S."/>
            <person name="Wang X."/>
            <person name="Wei L."/>
            <person name="Li C."/>
            <person name="Ma Q."/>
            <person name="Ju M."/>
            <person name="Zhao R."/>
            <person name="Li G."/>
            <person name="Mu C."/>
            <person name="Tian Q."/>
            <person name="Mei H."/>
            <person name="Zhang T."/>
            <person name="Gao T."/>
            <person name="Zhang H."/>
        </authorList>
    </citation>
    <scope>NUCLEOTIDE SEQUENCE</scope>
    <source>
        <strain evidence="1">G02</strain>
    </source>
</reference>
<dbReference type="Pfam" id="PF03004">
    <property type="entry name" value="Transposase_24"/>
    <property type="match status" value="1"/>
</dbReference>
<dbReference type="InterPro" id="IPR004252">
    <property type="entry name" value="Probable_transposase_24"/>
</dbReference>
<evidence type="ECO:0000313" key="1">
    <source>
        <dbReference type="EMBL" id="KAL0404420.1"/>
    </source>
</evidence>
<sequence>MAPMLRKHQHSQLCHSGPSFNTYYITEPVGRLNAVYHILSSTATYSTFTCSYRIYRWDCLETWVRHFFDKSAGKWLSKKFNEARTRNKQPIWIANDVWASLLEYWRTDEFKKKSTQNKANRLANPAIANTIYRGGPPQWASTREN</sequence>
<comment type="caution">
    <text evidence="1">The sequence shown here is derived from an EMBL/GenBank/DDBJ whole genome shotgun (WGS) entry which is preliminary data.</text>
</comment>
<reference evidence="1" key="1">
    <citation type="submission" date="2020-06" db="EMBL/GenBank/DDBJ databases">
        <authorList>
            <person name="Li T."/>
            <person name="Hu X."/>
            <person name="Zhang T."/>
            <person name="Song X."/>
            <person name="Zhang H."/>
            <person name="Dai N."/>
            <person name="Sheng W."/>
            <person name="Hou X."/>
            <person name="Wei L."/>
        </authorList>
    </citation>
    <scope>NUCLEOTIDE SEQUENCE</scope>
    <source>
        <strain evidence="1">G02</strain>
        <tissue evidence="1">Leaf</tissue>
    </source>
</reference>
<gene>
    <name evidence="1" type="ORF">Sradi_2082800</name>
</gene>